<dbReference type="Proteomes" id="UP000029391">
    <property type="component" value="Unassembled WGS sequence"/>
</dbReference>
<dbReference type="EMBL" id="AWXU01000017">
    <property type="protein sequence ID" value="KFN50704.1"/>
    <property type="molecule type" value="Genomic_DNA"/>
</dbReference>
<proteinExistence type="predicted"/>
<feature type="transmembrane region" description="Helical" evidence="3">
    <location>
        <begin position="193"/>
        <end position="214"/>
    </location>
</feature>
<dbReference type="OrthoDB" id="9803824at2"/>
<comment type="caution">
    <text evidence="5">The sequence shown here is derived from an EMBL/GenBank/DDBJ whole genome shotgun (WGS) entry which is preliminary data.</text>
</comment>
<evidence type="ECO:0000256" key="2">
    <source>
        <dbReference type="ARBA" id="ARBA00012528"/>
    </source>
</evidence>
<protein>
    <recommendedName>
        <fullName evidence="2">diguanylate cyclase</fullName>
        <ecNumber evidence="2">2.7.7.65</ecNumber>
    </recommendedName>
</protein>
<reference evidence="5 6" key="1">
    <citation type="submission" date="2013-09" db="EMBL/GenBank/DDBJ databases">
        <title>Genome sequencing of Arenimonas composti.</title>
        <authorList>
            <person name="Chen F."/>
            <person name="Wang G."/>
        </authorList>
    </citation>
    <scope>NUCLEOTIDE SEQUENCE [LARGE SCALE GENOMIC DNA]</scope>
    <source>
        <strain evidence="5 6">TR7-09</strain>
    </source>
</reference>
<gene>
    <name evidence="5" type="ORF">P873_05955</name>
</gene>
<feature type="transmembrane region" description="Helical" evidence="3">
    <location>
        <begin position="156"/>
        <end position="178"/>
    </location>
</feature>
<dbReference type="InterPro" id="IPR043128">
    <property type="entry name" value="Rev_trsase/Diguanyl_cyclase"/>
</dbReference>
<dbReference type="AlphaFoldDB" id="A0A091BIU0"/>
<feature type="transmembrane region" description="Helical" evidence="3">
    <location>
        <begin position="6"/>
        <end position="28"/>
    </location>
</feature>
<dbReference type="CDD" id="cd01949">
    <property type="entry name" value="GGDEF"/>
    <property type="match status" value="1"/>
</dbReference>
<dbReference type="EC" id="2.7.7.65" evidence="2"/>
<dbReference type="SMART" id="SM00267">
    <property type="entry name" value="GGDEF"/>
    <property type="match status" value="1"/>
</dbReference>
<dbReference type="SUPFAM" id="SSF55073">
    <property type="entry name" value="Nucleotide cyclase"/>
    <property type="match status" value="1"/>
</dbReference>
<dbReference type="Gene3D" id="3.30.70.270">
    <property type="match status" value="1"/>
</dbReference>
<feature type="domain" description="GGDEF" evidence="4">
    <location>
        <begin position="256"/>
        <end position="389"/>
    </location>
</feature>
<dbReference type="GO" id="GO:0043709">
    <property type="term" value="P:cell adhesion involved in single-species biofilm formation"/>
    <property type="evidence" value="ECO:0007669"/>
    <property type="project" value="TreeGrafter"/>
</dbReference>
<dbReference type="InterPro" id="IPR000160">
    <property type="entry name" value="GGDEF_dom"/>
</dbReference>
<name>A0A091BIU0_9GAMM</name>
<dbReference type="Pfam" id="PF00990">
    <property type="entry name" value="GGDEF"/>
    <property type="match status" value="1"/>
</dbReference>
<feature type="transmembrane region" description="Helical" evidence="3">
    <location>
        <begin position="65"/>
        <end position="86"/>
    </location>
</feature>
<evidence type="ECO:0000256" key="1">
    <source>
        <dbReference type="ARBA" id="ARBA00001946"/>
    </source>
</evidence>
<feature type="transmembrane region" description="Helical" evidence="3">
    <location>
        <begin position="121"/>
        <end position="144"/>
    </location>
</feature>
<comment type="cofactor">
    <cofactor evidence="1">
        <name>Mg(2+)</name>
        <dbReference type="ChEBI" id="CHEBI:18420"/>
    </cofactor>
</comment>
<dbReference type="InterPro" id="IPR050469">
    <property type="entry name" value="Diguanylate_Cyclase"/>
</dbReference>
<dbReference type="FunFam" id="3.30.70.270:FF:000001">
    <property type="entry name" value="Diguanylate cyclase domain protein"/>
    <property type="match status" value="1"/>
</dbReference>
<dbReference type="InterPro" id="IPR029787">
    <property type="entry name" value="Nucleotide_cyclase"/>
</dbReference>
<dbReference type="PROSITE" id="PS50887">
    <property type="entry name" value="GGDEF"/>
    <property type="match status" value="1"/>
</dbReference>
<organism evidence="5 6">
    <name type="scientific">Arenimonas composti TR7-09 = DSM 18010</name>
    <dbReference type="NCBI Taxonomy" id="1121013"/>
    <lineage>
        <taxon>Bacteria</taxon>
        <taxon>Pseudomonadati</taxon>
        <taxon>Pseudomonadota</taxon>
        <taxon>Gammaproteobacteria</taxon>
        <taxon>Lysobacterales</taxon>
        <taxon>Lysobacteraceae</taxon>
        <taxon>Arenimonas</taxon>
    </lineage>
</organism>
<evidence type="ECO:0000313" key="5">
    <source>
        <dbReference type="EMBL" id="KFN50704.1"/>
    </source>
</evidence>
<dbReference type="eggNOG" id="COG3706">
    <property type="taxonomic scope" value="Bacteria"/>
</dbReference>
<keyword evidence="3" id="KW-1133">Transmembrane helix</keyword>
<evidence type="ECO:0000259" key="4">
    <source>
        <dbReference type="PROSITE" id="PS50887"/>
    </source>
</evidence>
<sequence>MAWSFDIRSALLVGALLTTVVGVLLLLVTRGLPPSYRRSMYWWVAGTLMLPASFVTMALRDFVPVWTSVVVSNLLIAGGIAAYAIALEIFHGLPRRRLRLWLLAAASVLSSVWLAQVIENVAVRLSVVVLLMAMLCSCVFANLYRSPRSRGRTRHILGTVVVIAIAILVSRAVAMFVAPEQVEGVFALSQVQLASYAVGSVLPVVASFGFLLMCTERSQRDLERAARVDFLTDCFNRRAIEELGARAIAAARRHGTPLAVLVIDIDHFKKINDELGHAAGDDALTAAVARIRTELRAEDMLGRMGGEEFIVLMPNTDSAAAVVAGERIRQSFSGTPLDLDGVLRRVTISVGAAVLAPADRQFSQLLLRADRAMYAAKNAGRDLVISDPMSGWDA</sequence>
<evidence type="ECO:0000313" key="6">
    <source>
        <dbReference type="Proteomes" id="UP000029391"/>
    </source>
</evidence>
<feature type="transmembrane region" description="Helical" evidence="3">
    <location>
        <begin position="40"/>
        <end position="59"/>
    </location>
</feature>
<dbReference type="GO" id="GO:0005886">
    <property type="term" value="C:plasma membrane"/>
    <property type="evidence" value="ECO:0007669"/>
    <property type="project" value="TreeGrafter"/>
</dbReference>
<keyword evidence="3" id="KW-0812">Transmembrane</keyword>
<dbReference type="GO" id="GO:0052621">
    <property type="term" value="F:diguanylate cyclase activity"/>
    <property type="evidence" value="ECO:0007669"/>
    <property type="project" value="UniProtKB-EC"/>
</dbReference>
<dbReference type="STRING" id="1121013.GCA_000426365_02143"/>
<keyword evidence="3" id="KW-0472">Membrane</keyword>
<dbReference type="RefSeq" id="WP_026817133.1">
    <property type="nucleotide sequence ID" value="NZ_AUFF01000006.1"/>
</dbReference>
<accession>A0A091BIU0</accession>
<dbReference type="NCBIfam" id="TIGR00254">
    <property type="entry name" value="GGDEF"/>
    <property type="match status" value="1"/>
</dbReference>
<dbReference type="GO" id="GO:1902201">
    <property type="term" value="P:negative regulation of bacterial-type flagellum-dependent cell motility"/>
    <property type="evidence" value="ECO:0007669"/>
    <property type="project" value="TreeGrafter"/>
</dbReference>
<dbReference type="PANTHER" id="PTHR45138">
    <property type="entry name" value="REGULATORY COMPONENTS OF SENSORY TRANSDUCTION SYSTEM"/>
    <property type="match status" value="1"/>
</dbReference>
<evidence type="ECO:0000256" key="3">
    <source>
        <dbReference type="SAM" id="Phobius"/>
    </source>
</evidence>
<dbReference type="PANTHER" id="PTHR45138:SF24">
    <property type="entry name" value="DIGUANYLATE CYCLASE DGCC-RELATED"/>
    <property type="match status" value="1"/>
</dbReference>
<feature type="transmembrane region" description="Helical" evidence="3">
    <location>
        <begin position="98"/>
        <end position="115"/>
    </location>
</feature>
<keyword evidence="6" id="KW-1185">Reference proteome</keyword>